<sequence length="230" mass="25231">MKNGQHGSYVRTRLTYAAPSLFALRNETGRKSLRAQQLLALRTISGAPRFVRNQVISRDLRMESLDDFVWGSKFGKRIQDGYDQMHITKNINVLICRIGLDNERTNFGSNISEEEDVEDNLRKCDCVRKTDRSSGGCSGKSSRLSWWGSVGAGAAAYDPCMHRAACWPRNAPSRATRKAHFSGPERSAGRGAKAAALRPARGTPCRCAACTGGSPPPITLSLVRVDKLTC</sequence>
<protein>
    <submittedName>
        <fullName evidence="1">Uncharacterized protein</fullName>
    </submittedName>
</protein>
<evidence type="ECO:0000313" key="1">
    <source>
        <dbReference type="EMBL" id="VVD04675.1"/>
    </source>
</evidence>
<dbReference type="Proteomes" id="UP000324832">
    <property type="component" value="Unassembled WGS sequence"/>
</dbReference>
<organism evidence="1 2">
    <name type="scientific">Leptidea sinapis</name>
    <dbReference type="NCBI Taxonomy" id="189913"/>
    <lineage>
        <taxon>Eukaryota</taxon>
        <taxon>Metazoa</taxon>
        <taxon>Ecdysozoa</taxon>
        <taxon>Arthropoda</taxon>
        <taxon>Hexapoda</taxon>
        <taxon>Insecta</taxon>
        <taxon>Pterygota</taxon>
        <taxon>Neoptera</taxon>
        <taxon>Endopterygota</taxon>
        <taxon>Lepidoptera</taxon>
        <taxon>Glossata</taxon>
        <taxon>Ditrysia</taxon>
        <taxon>Papilionoidea</taxon>
        <taxon>Pieridae</taxon>
        <taxon>Dismorphiinae</taxon>
        <taxon>Leptidea</taxon>
    </lineage>
</organism>
<dbReference type="EMBL" id="FZQP02006881">
    <property type="protein sequence ID" value="VVD04675.1"/>
    <property type="molecule type" value="Genomic_DNA"/>
</dbReference>
<reference evidence="1 2" key="1">
    <citation type="submission" date="2017-07" db="EMBL/GenBank/DDBJ databases">
        <authorList>
            <person name="Talla V."/>
            <person name="Backstrom N."/>
        </authorList>
    </citation>
    <scope>NUCLEOTIDE SEQUENCE [LARGE SCALE GENOMIC DNA]</scope>
</reference>
<dbReference type="AlphaFoldDB" id="A0A5E4R4I9"/>
<evidence type="ECO:0000313" key="2">
    <source>
        <dbReference type="Proteomes" id="UP000324832"/>
    </source>
</evidence>
<accession>A0A5E4R4I9</accession>
<proteinExistence type="predicted"/>
<keyword evidence="2" id="KW-1185">Reference proteome</keyword>
<gene>
    <name evidence="1" type="ORF">LSINAPIS_LOCUS14382</name>
</gene>
<name>A0A5E4R4I9_9NEOP</name>